<dbReference type="AlphaFoldDB" id="A0A9W8E500"/>
<dbReference type="PANTHER" id="PTHR19842">
    <property type="entry name" value="G BETA-LIKE PROTEIN GBL"/>
    <property type="match status" value="1"/>
</dbReference>
<dbReference type="GO" id="GO:0031931">
    <property type="term" value="C:TORC1 complex"/>
    <property type="evidence" value="ECO:0007669"/>
    <property type="project" value="InterPro"/>
</dbReference>
<dbReference type="GO" id="GO:0031932">
    <property type="term" value="C:TORC2 complex"/>
    <property type="evidence" value="ECO:0007669"/>
    <property type="project" value="InterPro"/>
</dbReference>
<feature type="repeat" description="WD" evidence="2">
    <location>
        <begin position="323"/>
        <end position="370"/>
    </location>
</feature>
<organism evidence="4 5">
    <name type="scientific">Dispira parvispora</name>
    <dbReference type="NCBI Taxonomy" id="1520584"/>
    <lineage>
        <taxon>Eukaryota</taxon>
        <taxon>Fungi</taxon>
        <taxon>Fungi incertae sedis</taxon>
        <taxon>Zoopagomycota</taxon>
        <taxon>Kickxellomycotina</taxon>
        <taxon>Dimargaritomycetes</taxon>
        <taxon>Dimargaritales</taxon>
        <taxon>Dimargaritaceae</taxon>
        <taxon>Dispira</taxon>
    </lineage>
</organism>
<protein>
    <submittedName>
        <fullName evidence="4">TOR complex subunit lst8</fullName>
    </submittedName>
</protein>
<feature type="region of interest" description="Disordered" evidence="3">
    <location>
        <begin position="1"/>
        <end position="57"/>
    </location>
</feature>
<dbReference type="Gene3D" id="2.130.10.10">
    <property type="entry name" value="YVTN repeat-like/Quinoprotein amine dehydrogenase"/>
    <property type="match status" value="1"/>
</dbReference>
<accession>A0A9W8E500</accession>
<dbReference type="InterPro" id="IPR015943">
    <property type="entry name" value="WD40/YVTN_repeat-like_dom_sf"/>
</dbReference>
<proteinExistence type="inferred from homology"/>
<dbReference type="InterPro" id="IPR001680">
    <property type="entry name" value="WD40_rpt"/>
</dbReference>
<keyword evidence="2" id="KW-0853">WD repeat</keyword>
<gene>
    <name evidence="4" type="primary">LST8</name>
    <name evidence="4" type="ORF">IWQ62_000465</name>
</gene>
<dbReference type="GO" id="GO:0032956">
    <property type="term" value="P:regulation of actin cytoskeleton organization"/>
    <property type="evidence" value="ECO:0007669"/>
    <property type="project" value="TreeGrafter"/>
</dbReference>
<feature type="compositionally biased region" description="Low complexity" evidence="3">
    <location>
        <begin position="37"/>
        <end position="50"/>
    </location>
</feature>
<dbReference type="InterPro" id="IPR036322">
    <property type="entry name" value="WD40_repeat_dom_sf"/>
</dbReference>
<dbReference type="Pfam" id="PF00400">
    <property type="entry name" value="WD40"/>
    <property type="match status" value="6"/>
</dbReference>
<feature type="repeat" description="WD" evidence="2">
    <location>
        <begin position="78"/>
        <end position="100"/>
    </location>
</feature>
<dbReference type="EMBL" id="JANBPY010000032">
    <property type="protein sequence ID" value="KAJ1969690.1"/>
    <property type="molecule type" value="Genomic_DNA"/>
</dbReference>
<name>A0A9W8E500_9FUNG</name>
<evidence type="ECO:0000256" key="2">
    <source>
        <dbReference type="PROSITE-ProRule" id="PRU00221"/>
    </source>
</evidence>
<evidence type="ECO:0000256" key="3">
    <source>
        <dbReference type="SAM" id="MobiDB-lite"/>
    </source>
</evidence>
<feature type="compositionally biased region" description="Polar residues" evidence="3">
    <location>
        <begin position="1"/>
        <end position="12"/>
    </location>
</feature>
<evidence type="ECO:0000313" key="4">
    <source>
        <dbReference type="EMBL" id="KAJ1969690.1"/>
    </source>
</evidence>
<dbReference type="PROSITE" id="PS50082">
    <property type="entry name" value="WD_REPEATS_2"/>
    <property type="match status" value="2"/>
</dbReference>
<reference evidence="4" key="1">
    <citation type="submission" date="2022-07" db="EMBL/GenBank/DDBJ databases">
        <title>Phylogenomic reconstructions and comparative analyses of Kickxellomycotina fungi.</title>
        <authorList>
            <person name="Reynolds N.K."/>
            <person name="Stajich J.E."/>
            <person name="Barry K."/>
            <person name="Grigoriev I.V."/>
            <person name="Crous P."/>
            <person name="Smith M.E."/>
        </authorList>
    </citation>
    <scope>NUCLEOTIDE SEQUENCE</scope>
    <source>
        <strain evidence="4">RSA 1196</strain>
    </source>
</reference>
<dbReference type="PANTHER" id="PTHR19842:SF0">
    <property type="entry name" value="TARGET OF RAPAMYCIN COMPLEX SUBUNIT LST8"/>
    <property type="match status" value="1"/>
</dbReference>
<comment type="caution">
    <text evidence="4">The sequence shown here is derived from an EMBL/GenBank/DDBJ whole genome shotgun (WGS) entry which is preliminary data.</text>
</comment>
<evidence type="ECO:0000256" key="1">
    <source>
        <dbReference type="ARBA" id="ARBA00009890"/>
    </source>
</evidence>
<keyword evidence="5" id="KW-1185">Reference proteome</keyword>
<evidence type="ECO:0000313" key="5">
    <source>
        <dbReference type="Proteomes" id="UP001150925"/>
    </source>
</evidence>
<dbReference type="InterPro" id="IPR037588">
    <property type="entry name" value="MLST8"/>
</dbReference>
<dbReference type="GO" id="GO:0031929">
    <property type="term" value="P:TOR signaling"/>
    <property type="evidence" value="ECO:0007669"/>
    <property type="project" value="InterPro"/>
</dbReference>
<dbReference type="Proteomes" id="UP001150925">
    <property type="component" value="Unassembled WGS sequence"/>
</dbReference>
<sequence length="391" mass="43586">MAAGKPTNTTGSGPVHGAGANNTGQRRNPYPQPAHPSAGGQYAAQQQASYHNQASFQQHSQFGQYPASVHPEANAVVLVTGGYDHCIKFWDAQHGTCTRTLPFADSHINRLSISPDKRFVAAAGNQSVKIFEVAGLNQNPCLILETHKPGVNVMTVEFQREMKWIVVACEDGVIRIYDFPKTNHVRRNLENKCSINDLKIHPEQDMLITADQKGYLKLWNLRDNSIECAITPEEDVPLRSVAVARDCSLLVVTNNKGRCFLYRWPDPSNRSRLELVVQFDAHNKYALRCCLSRNLQYLATSSADLSAKLWKLNGNSVELMHVLLDHEGWVWDMAFSDDSEYLVTARVTMASCSDQKLRVWKVSSGELTRTIEGHSKAVVTVALNDSVVIRK</sequence>
<comment type="similarity">
    <text evidence="1">Belongs to the WD repeat LST8 family.</text>
</comment>
<dbReference type="SUPFAM" id="SSF50978">
    <property type="entry name" value="WD40 repeat-like"/>
    <property type="match status" value="1"/>
</dbReference>
<dbReference type="SMART" id="SM00320">
    <property type="entry name" value="WD40"/>
    <property type="match status" value="7"/>
</dbReference>
<dbReference type="OrthoDB" id="400at2759"/>